<dbReference type="EMBL" id="HAAD01001893">
    <property type="protein sequence ID" value="CDG68125.1"/>
    <property type="molecule type" value="mRNA"/>
</dbReference>
<gene>
    <name evidence="5" type="primary">SAAL1</name>
</gene>
<proteinExistence type="evidence at transcript level"/>
<keyword evidence="2" id="KW-0539">Nucleus</keyword>
<comment type="similarity">
    <text evidence="3">Belongs to the SAAL1 family.</text>
</comment>
<dbReference type="PANTHER" id="PTHR23424">
    <property type="entry name" value="SERUM AMYLOID A"/>
    <property type="match status" value="1"/>
</dbReference>
<evidence type="ECO:0000256" key="3">
    <source>
        <dbReference type="ARBA" id="ARBA00038401"/>
    </source>
</evidence>
<evidence type="ECO:0000256" key="1">
    <source>
        <dbReference type="ARBA" id="ARBA00004123"/>
    </source>
</evidence>
<feature type="region of interest" description="Disordered" evidence="4">
    <location>
        <begin position="1"/>
        <end position="21"/>
    </location>
</feature>
<comment type="subcellular location">
    <subcellularLocation>
        <location evidence="1">Nucleus</location>
    </subcellularLocation>
</comment>
<evidence type="ECO:0000256" key="4">
    <source>
        <dbReference type="SAM" id="MobiDB-lite"/>
    </source>
</evidence>
<evidence type="ECO:0000256" key="2">
    <source>
        <dbReference type="ARBA" id="ARBA00023242"/>
    </source>
</evidence>
<dbReference type="GO" id="GO:0005634">
    <property type="term" value="C:nucleus"/>
    <property type="evidence" value="ECO:0007669"/>
    <property type="project" value="UniProtKB-SubCell"/>
</dbReference>
<name>T2M881_HYDVU</name>
<protein>
    <submittedName>
        <fullName evidence="5">Protein SAAL1</fullName>
    </submittedName>
</protein>
<feature type="non-terminal residue" evidence="5">
    <location>
        <position position="1"/>
    </location>
</feature>
<dbReference type="InterPro" id="IPR016024">
    <property type="entry name" value="ARM-type_fold"/>
</dbReference>
<dbReference type="AlphaFoldDB" id="T2M881"/>
<dbReference type="SUPFAM" id="SSF48371">
    <property type="entry name" value="ARM repeat"/>
    <property type="match status" value="1"/>
</dbReference>
<dbReference type="OrthoDB" id="2156856at2759"/>
<accession>T2M881</accession>
<dbReference type="PANTHER" id="PTHR23424:SF23">
    <property type="entry name" value="PROTEIN SAAL1"/>
    <property type="match status" value="1"/>
</dbReference>
<dbReference type="Gene3D" id="1.25.10.10">
    <property type="entry name" value="Leucine-rich Repeat Variant"/>
    <property type="match status" value="1"/>
</dbReference>
<sequence length="444" mass="50917">RSMSDNELLRNPSPPPLTDEEKAKLKADYIGESLFSKKWVLNVIFKLFSLKEEEIYDTQLKLKQNFLESNSEQRLCNESNNDNLKELLGTFEDEICELWDISANSDVSTFLYENDSQAILMYVLDKTQSPRLLEICFGILGNMACVEKVALGMISDETFCDTLLEYLSLTDSLSLVELTRLLCVLMSHEVCLEKLIKSFETSSLEPHPVDQLVRILQNSLNVNIVMNIVEILDLIFDNSDKLMELHCKEILNCLLDVYYILNENSMQEPISNLLHILQSFTTTVSCVCELLKHDSLVVFLCSIFAHLLSGNNPRVKDQCLQSFYSVLSCLLSGNAKAVLSTINENYNLLVFLIDILNEKLTEYDTNEEAELNHIYLMVYLEPFHDIFYNLTICEEHFGNLFQVLKDKKILINNIIDLCTVIGMHSEDFAHFSENLATFNENLNL</sequence>
<reference evidence="5" key="1">
    <citation type="journal article" date="2013" name="Genome Biol. Evol.">
        <title>Punctuated emergences of genetic and phenotypic innovations in eumetazoan, bilaterian, euteleostome, and hominidae ancestors.</title>
        <authorList>
            <person name="Wenger Y."/>
            <person name="Galliot B."/>
        </authorList>
    </citation>
    <scope>NUCLEOTIDE SEQUENCE</scope>
    <source>
        <tissue evidence="5">Whole animals</tissue>
    </source>
</reference>
<dbReference type="InterPro" id="IPR011989">
    <property type="entry name" value="ARM-like"/>
</dbReference>
<organism evidence="5">
    <name type="scientific">Hydra vulgaris</name>
    <name type="common">Hydra</name>
    <name type="synonym">Hydra attenuata</name>
    <dbReference type="NCBI Taxonomy" id="6087"/>
    <lineage>
        <taxon>Eukaryota</taxon>
        <taxon>Metazoa</taxon>
        <taxon>Cnidaria</taxon>
        <taxon>Hydrozoa</taxon>
        <taxon>Hydroidolina</taxon>
        <taxon>Anthoathecata</taxon>
        <taxon>Aplanulata</taxon>
        <taxon>Hydridae</taxon>
        <taxon>Hydra</taxon>
    </lineage>
</organism>
<evidence type="ECO:0000313" key="5">
    <source>
        <dbReference type="EMBL" id="CDG68125.1"/>
    </source>
</evidence>
<dbReference type="InterPro" id="IPR052464">
    <property type="entry name" value="Synovial_Prolif_Regulator"/>
</dbReference>